<dbReference type="PROSITE" id="PS00498">
    <property type="entry name" value="TYROSINASE_2"/>
    <property type="match status" value="1"/>
</dbReference>
<dbReference type="GO" id="GO:0046872">
    <property type="term" value="F:metal ion binding"/>
    <property type="evidence" value="ECO:0007669"/>
    <property type="project" value="UniProtKB-KW"/>
</dbReference>
<keyword evidence="1" id="KW-0479">Metal-binding</keyword>
<keyword evidence="2" id="KW-0560">Oxidoreductase</keyword>
<sequence length="380" mass="42050">MALFTRFVILAVLLQSFTAIFAAPQDGDVEVQGRPGGGGPGGPKPPKCRKIEVRKEWRDLTKKQRRDYIRAVKCLQAKPSTAFNPPRPGVVSRYDEFQASHYDLAHHIHPVGQFLHWHRHFVTLYNKALKEECGYKGPATYWDWTRDADGPLPMASSPVFDNVEGFGGNGVPGTYTPPPNIPEFPGPDWPEDFPFPVPPPFPGTLNGPQGEVGCVQTGPFADQVVRLGPATLVMDRCLVRGIFEDVKDNLNSTVIAATLAQPTFDDFRLFLDVVGPPLEPNTGIHLAGHAVVGGLMVDGWSAPGDPLFYLHHGNLDRIWAKWQALDPNRLTEVSGTTTAWPPYTNLTLDFLMPFTTLSPPVAIKDVMNTEAWPNCYRYND</sequence>
<feature type="chain" id="PRO_5002727193" description="Tyrosinase copper-binding domain-containing protein" evidence="3">
    <location>
        <begin position="23"/>
        <end position="380"/>
    </location>
</feature>
<dbReference type="InParanoid" id="A8NBL1"/>
<dbReference type="InterPro" id="IPR050316">
    <property type="entry name" value="Tyrosinase/Hemocyanin"/>
</dbReference>
<reference evidence="5 6" key="1">
    <citation type="journal article" date="2010" name="Proc. Natl. Acad. Sci. U.S.A.">
        <title>Insights into evolution of multicellular fungi from the assembled chromosomes of the mushroom Coprinopsis cinerea (Coprinus cinereus).</title>
        <authorList>
            <person name="Stajich J.E."/>
            <person name="Wilke S.K."/>
            <person name="Ahren D."/>
            <person name="Au C.H."/>
            <person name="Birren B.W."/>
            <person name="Borodovsky M."/>
            <person name="Burns C."/>
            <person name="Canback B."/>
            <person name="Casselton L.A."/>
            <person name="Cheng C.K."/>
            <person name="Deng J."/>
            <person name="Dietrich F.S."/>
            <person name="Fargo D.C."/>
            <person name="Farman M.L."/>
            <person name="Gathman A.C."/>
            <person name="Goldberg J."/>
            <person name="Guigo R."/>
            <person name="Hoegger P.J."/>
            <person name="Hooker J.B."/>
            <person name="Huggins A."/>
            <person name="James T.Y."/>
            <person name="Kamada T."/>
            <person name="Kilaru S."/>
            <person name="Kodira C."/>
            <person name="Kues U."/>
            <person name="Kupfer D."/>
            <person name="Kwan H.S."/>
            <person name="Lomsadze A."/>
            <person name="Li W."/>
            <person name="Lilly W.W."/>
            <person name="Ma L.J."/>
            <person name="Mackey A.J."/>
            <person name="Manning G."/>
            <person name="Martin F."/>
            <person name="Muraguchi H."/>
            <person name="Natvig D.O."/>
            <person name="Palmerini H."/>
            <person name="Ramesh M.A."/>
            <person name="Rehmeyer C.J."/>
            <person name="Roe B.A."/>
            <person name="Shenoy N."/>
            <person name="Stanke M."/>
            <person name="Ter-Hovhannisyan V."/>
            <person name="Tunlid A."/>
            <person name="Velagapudi R."/>
            <person name="Vision T.J."/>
            <person name="Zeng Q."/>
            <person name="Zolan M.E."/>
            <person name="Pukkila P.J."/>
        </authorList>
    </citation>
    <scope>NUCLEOTIDE SEQUENCE [LARGE SCALE GENOMIC DNA]</scope>
    <source>
        <strain evidence="6">Okayama-7 / 130 / ATCC MYA-4618 / FGSC 9003</strain>
    </source>
</reference>
<dbReference type="VEuPathDB" id="FungiDB:CC1G_02471"/>
<evidence type="ECO:0000313" key="5">
    <source>
        <dbReference type="EMBL" id="EAU89582.1"/>
    </source>
</evidence>
<dbReference type="InterPro" id="IPR008922">
    <property type="entry name" value="Di-copper_centre_dom_sf"/>
</dbReference>
<evidence type="ECO:0000256" key="2">
    <source>
        <dbReference type="ARBA" id="ARBA00023002"/>
    </source>
</evidence>
<evidence type="ECO:0000259" key="4">
    <source>
        <dbReference type="PROSITE" id="PS00498"/>
    </source>
</evidence>
<dbReference type="AlphaFoldDB" id="A8NBL1"/>
<gene>
    <name evidence="5" type="ORF">CC1G_02471</name>
</gene>
<dbReference type="Gene3D" id="1.10.1280.10">
    <property type="entry name" value="Di-copper center containing domain from catechol oxidase"/>
    <property type="match status" value="1"/>
</dbReference>
<dbReference type="GeneID" id="6008693"/>
<dbReference type="Proteomes" id="UP000001861">
    <property type="component" value="Unassembled WGS sequence"/>
</dbReference>
<dbReference type="PANTHER" id="PTHR11474">
    <property type="entry name" value="TYROSINASE FAMILY MEMBER"/>
    <property type="match status" value="1"/>
</dbReference>
<feature type="signal peptide" evidence="3">
    <location>
        <begin position="1"/>
        <end position="22"/>
    </location>
</feature>
<dbReference type="KEGG" id="cci:CC1G_02471"/>
<protein>
    <recommendedName>
        <fullName evidence="4">Tyrosinase copper-binding domain-containing protein</fullName>
    </recommendedName>
</protein>
<dbReference type="RefSeq" id="XP_001832209.1">
    <property type="nucleotide sequence ID" value="XM_001832157.1"/>
</dbReference>
<evidence type="ECO:0000256" key="1">
    <source>
        <dbReference type="ARBA" id="ARBA00022723"/>
    </source>
</evidence>
<dbReference type="STRING" id="240176.A8NBL1"/>
<dbReference type="Pfam" id="PF00264">
    <property type="entry name" value="Tyrosinase"/>
    <property type="match status" value="1"/>
</dbReference>
<feature type="domain" description="Tyrosinase copper-binding" evidence="4">
    <location>
        <begin position="305"/>
        <end position="316"/>
    </location>
</feature>
<dbReference type="PRINTS" id="PR00092">
    <property type="entry name" value="TYROSINASE"/>
</dbReference>
<accession>A8NBL1</accession>
<dbReference type="SUPFAM" id="SSF48056">
    <property type="entry name" value="Di-copper centre-containing domain"/>
    <property type="match status" value="1"/>
</dbReference>
<keyword evidence="6" id="KW-1185">Reference proteome</keyword>
<dbReference type="OrthoDB" id="6132182at2759"/>
<dbReference type="OMA" id="PDTQFAY"/>
<keyword evidence="3" id="KW-0732">Signal</keyword>
<dbReference type="InterPro" id="IPR002227">
    <property type="entry name" value="Tyrosinase_Cu-bd"/>
</dbReference>
<dbReference type="PANTHER" id="PTHR11474:SF125">
    <property type="entry name" value="N-ACETYL-6-HYDROXYTRYPTOPHAN OXIDASE IVOB-RELATED"/>
    <property type="match status" value="1"/>
</dbReference>
<dbReference type="EMBL" id="AACS02000009">
    <property type="protein sequence ID" value="EAU89582.1"/>
    <property type="molecule type" value="Genomic_DNA"/>
</dbReference>
<organism evidence="5 6">
    <name type="scientific">Coprinopsis cinerea (strain Okayama-7 / 130 / ATCC MYA-4618 / FGSC 9003)</name>
    <name type="common">Inky cap fungus</name>
    <name type="synonym">Hormographiella aspergillata</name>
    <dbReference type="NCBI Taxonomy" id="240176"/>
    <lineage>
        <taxon>Eukaryota</taxon>
        <taxon>Fungi</taxon>
        <taxon>Dikarya</taxon>
        <taxon>Basidiomycota</taxon>
        <taxon>Agaricomycotina</taxon>
        <taxon>Agaricomycetes</taxon>
        <taxon>Agaricomycetidae</taxon>
        <taxon>Agaricales</taxon>
        <taxon>Agaricineae</taxon>
        <taxon>Psathyrellaceae</taxon>
        <taxon>Coprinopsis</taxon>
    </lineage>
</organism>
<name>A8NBL1_COPC7</name>
<comment type="caution">
    <text evidence="5">The sequence shown here is derived from an EMBL/GenBank/DDBJ whole genome shotgun (WGS) entry which is preliminary data.</text>
</comment>
<evidence type="ECO:0000313" key="6">
    <source>
        <dbReference type="Proteomes" id="UP000001861"/>
    </source>
</evidence>
<evidence type="ECO:0000256" key="3">
    <source>
        <dbReference type="SAM" id="SignalP"/>
    </source>
</evidence>
<proteinExistence type="predicted"/>
<dbReference type="eggNOG" id="ENOG502RM4B">
    <property type="taxonomic scope" value="Eukaryota"/>
</dbReference>
<dbReference type="GO" id="GO:0016491">
    <property type="term" value="F:oxidoreductase activity"/>
    <property type="evidence" value="ECO:0007669"/>
    <property type="project" value="UniProtKB-KW"/>
</dbReference>